<evidence type="ECO:0000256" key="3">
    <source>
        <dbReference type="RuleBase" id="RU004046"/>
    </source>
</evidence>
<sequence length="66" mass="6909">MLIAGGIGGTTTRLALVSAEAGPRNFLARQDYKSTDNSGLQPIVEAFLTSTGGHPTPPPVSTWQVR</sequence>
<dbReference type="GO" id="GO:0005536">
    <property type="term" value="F:D-glucose binding"/>
    <property type="evidence" value="ECO:0007669"/>
    <property type="project" value="InterPro"/>
</dbReference>
<keyword evidence="5" id="KW-1185">Reference proteome</keyword>
<geneLocation type="plasmid" evidence="4 5">
    <name>unnamed2</name>
</geneLocation>
<dbReference type="KEGG" id="lck:HN018_25640"/>
<dbReference type="GO" id="GO:0005524">
    <property type="term" value="F:ATP binding"/>
    <property type="evidence" value="ECO:0007669"/>
    <property type="project" value="InterPro"/>
</dbReference>
<dbReference type="AlphaFoldDB" id="A0A6M8HYC4"/>
<gene>
    <name evidence="4" type="ORF">HN018_25640</name>
</gene>
<evidence type="ECO:0000313" key="5">
    <source>
        <dbReference type="Proteomes" id="UP000500767"/>
    </source>
</evidence>
<protein>
    <submittedName>
        <fullName evidence="4">Uncharacterized protein</fullName>
    </submittedName>
</protein>
<accession>A0A6M8HYC4</accession>
<reference evidence="4 5" key="1">
    <citation type="journal article" date="2014" name="World J. Microbiol. Biotechnol.">
        <title>Biodiversity and physiological characteristics of Antarctic and Arctic lichens-associated bacteria.</title>
        <authorList>
            <person name="Lee Y.M."/>
            <person name="Kim E.H."/>
            <person name="Lee H.K."/>
            <person name="Hong S.G."/>
        </authorList>
    </citation>
    <scope>NUCLEOTIDE SEQUENCE [LARGE SCALE GENOMIC DNA]</scope>
    <source>
        <strain evidence="4 5">PAMC 26569</strain>
        <plasmid evidence="4">unnamed2</plasmid>
    </source>
</reference>
<dbReference type="EMBL" id="CP053710">
    <property type="protein sequence ID" value="QKE93533.1"/>
    <property type="molecule type" value="Genomic_DNA"/>
</dbReference>
<dbReference type="GO" id="GO:0006096">
    <property type="term" value="P:glycolytic process"/>
    <property type="evidence" value="ECO:0007669"/>
    <property type="project" value="InterPro"/>
</dbReference>
<name>A0A6M8HYC4_9PROT</name>
<keyword evidence="4" id="KW-0614">Plasmid</keyword>
<dbReference type="Pfam" id="PF02685">
    <property type="entry name" value="Glucokinase"/>
    <property type="match status" value="1"/>
</dbReference>
<organism evidence="4 5">
    <name type="scientific">Lichenicola cladoniae</name>
    <dbReference type="NCBI Taxonomy" id="1484109"/>
    <lineage>
        <taxon>Bacteria</taxon>
        <taxon>Pseudomonadati</taxon>
        <taxon>Pseudomonadota</taxon>
        <taxon>Alphaproteobacteria</taxon>
        <taxon>Acetobacterales</taxon>
        <taxon>Acetobacteraceae</taxon>
        <taxon>Lichenicola</taxon>
    </lineage>
</organism>
<dbReference type="Proteomes" id="UP000500767">
    <property type="component" value="Plasmid unnamed2"/>
</dbReference>
<comment type="similarity">
    <text evidence="3">Belongs to the bacterial glucokinase family.</text>
</comment>
<dbReference type="RefSeq" id="WP_171834323.1">
    <property type="nucleotide sequence ID" value="NZ_CP053710.1"/>
</dbReference>
<evidence type="ECO:0000256" key="2">
    <source>
        <dbReference type="ARBA" id="ARBA00022777"/>
    </source>
</evidence>
<dbReference type="GO" id="GO:0004340">
    <property type="term" value="F:glucokinase activity"/>
    <property type="evidence" value="ECO:0007669"/>
    <property type="project" value="InterPro"/>
</dbReference>
<keyword evidence="2" id="KW-0418">Kinase</keyword>
<dbReference type="Gene3D" id="3.30.420.40">
    <property type="match status" value="1"/>
</dbReference>
<proteinExistence type="inferred from homology"/>
<evidence type="ECO:0000313" key="4">
    <source>
        <dbReference type="EMBL" id="QKE93533.1"/>
    </source>
</evidence>
<evidence type="ECO:0000256" key="1">
    <source>
        <dbReference type="ARBA" id="ARBA00022679"/>
    </source>
</evidence>
<dbReference type="InterPro" id="IPR003836">
    <property type="entry name" value="Glucokinase"/>
</dbReference>
<keyword evidence="1" id="KW-0808">Transferase</keyword>